<evidence type="ECO:0000313" key="2">
    <source>
        <dbReference type="Proteomes" id="UP000253772"/>
    </source>
</evidence>
<name>A0A132HM18_9BURK</name>
<dbReference type="EMBL" id="CP037900">
    <property type="protein sequence ID" value="QBP10151.1"/>
    <property type="molecule type" value="Genomic_DNA"/>
</dbReference>
<sequence length="78" mass="8668">MYMIYWTEATADGLAPHAQSFPGDALKDALQFAEALRRRQFAGEPVSFVTLCSENPNSVGKPGAADPPPDYEWKKRRP</sequence>
<proteinExistence type="predicted"/>
<dbReference type="OMA" id="PPDYEWK"/>
<dbReference type="AlphaFoldDB" id="A0A132HM18"/>
<dbReference type="RefSeq" id="WP_008651565.1">
    <property type="nucleotide sequence ID" value="NZ_CP026544.1"/>
</dbReference>
<protein>
    <submittedName>
        <fullName evidence="1">Uncharacterized protein</fullName>
    </submittedName>
</protein>
<evidence type="ECO:0000313" key="1">
    <source>
        <dbReference type="EMBL" id="QBP10151.1"/>
    </source>
</evidence>
<accession>A0A132HM18</accession>
<reference evidence="1 2" key="1">
    <citation type="submission" date="2019-03" db="EMBL/GenBank/DDBJ databases">
        <title>Comparative insights into the high quality Complete genome sequence of highly metal resistant Cupriavidus metallidurans strain BS1 isolated from a gold-copper mine.</title>
        <authorList>
            <person name="Mazhar H.S."/>
            <person name="Rensing C."/>
        </authorList>
    </citation>
    <scope>NUCLEOTIDE SEQUENCE [LARGE SCALE GENOMIC DNA]</scope>
    <source>
        <strain evidence="1 2">BS1</strain>
    </source>
</reference>
<dbReference type="Proteomes" id="UP000253772">
    <property type="component" value="Chromosome c1"/>
</dbReference>
<dbReference type="OrthoDB" id="8757469at2"/>
<organism evidence="1 2">
    <name type="scientific">Cupriavidus metallidurans</name>
    <dbReference type="NCBI Taxonomy" id="119219"/>
    <lineage>
        <taxon>Bacteria</taxon>
        <taxon>Pseudomonadati</taxon>
        <taxon>Pseudomonadota</taxon>
        <taxon>Betaproteobacteria</taxon>
        <taxon>Burkholderiales</taxon>
        <taxon>Burkholderiaceae</taxon>
        <taxon>Cupriavidus</taxon>
    </lineage>
</organism>
<gene>
    <name evidence="1" type="ORF">DDF84_010490</name>
</gene>